<accession>A0ABM6C8W2</accession>
<protein>
    <recommendedName>
        <fullName evidence="3">DUF3592 domain-containing protein</fullName>
    </recommendedName>
</protein>
<sequence length="76" mass="8131">MTALLALLIYSAAVFAVCLLINRSAVLADANGNPVTAEIIPFPRKGEIFTHEFREGASGSKLSARVSYQQSFGTTK</sequence>
<organism evidence="1 2">
    <name type="scientific">Rhizobium phaseoli</name>
    <dbReference type="NCBI Taxonomy" id="396"/>
    <lineage>
        <taxon>Bacteria</taxon>
        <taxon>Pseudomonadati</taxon>
        <taxon>Pseudomonadota</taxon>
        <taxon>Alphaproteobacteria</taxon>
        <taxon>Hyphomicrobiales</taxon>
        <taxon>Rhizobiaceae</taxon>
        <taxon>Rhizobium/Agrobacterium group</taxon>
        <taxon>Rhizobium</taxon>
    </lineage>
</organism>
<dbReference type="RefSeq" id="WP_064832503.1">
    <property type="nucleotide sequence ID" value="NZ_CP013568.1"/>
</dbReference>
<gene>
    <name evidence="1" type="ORF">AMC81_CH01856</name>
</gene>
<evidence type="ECO:0000313" key="1">
    <source>
        <dbReference type="EMBL" id="ANL84637.1"/>
    </source>
</evidence>
<evidence type="ECO:0008006" key="3">
    <source>
        <dbReference type="Google" id="ProtNLM"/>
    </source>
</evidence>
<keyword evidence="2" id="KW-1185">Reference proteome</keyword>
<proteinExistence type="predicted"/>
<name>A0ABM6C8W2_9HYPH</name>
<dbReference type="EMBL" id="CP013568">
    <property type="protein sequence ID" value="ANL84637.1"/>
    <property type="molecule type" value="Genomic_DNA"/>
</dbReference>
<reference evidence="1 2" key="1">
    <citation type="submission" date="2015-11" db="EMBL/GenBank/DDBJ databases">
        <title>The limits of bacterial species coexistence and the symbiotic plasmid transference in sympatric Rhizobium populations.</title>
        <authorList>
            <person name="Perez-Carrascal O.M."/>
            <person name="VanInsberghe D."/>
            <person name="Juarez S."/>
            <person name="Polz M.F."/>
            <person name="Vinuesa P."/>
            <person name="Gonzalez V."/>
        </authorList>
    </citation>
    <scope>NUCLEOTIDE SEQUENCE [LARGE SCALE GENOMIC DNA]</scope>
    <source>
        <strain evidence="1 2">N771</strain>
    </source>
</reference>
<dbReference type="Proteomes" id="UP000078551">
    <property type="component" value="Chromosome"/>
</dbReference>
<evidence type="ECO:0000313" key="2">
    <source>
        <dbReference type="Proteomes" id="UP000078551"/>
    </source>
</evidence>